<comment type="caution">
    <text evidence="2">The sequence shown here is derived from an EMBL/GenBank/DDBJ whole genome shotgun (WGS) entry which is preliminary data.</text>
</comment>
<evidence type="ECO:0000313" key="2">
    <source>
        <dbReference type="EMBL" id="MBM7716589.1"/>
    </source>
</evidence>
<name>A0ABS2RBQ2_9BACI</name>
<organism evidence="2 3">
    <name type="scientific">Siminovitchia thermophila</name>
    <dbReference type="NCBI Taxonomy" id="1245522"/>
    <lineage>
        <taxon>Bacteria</taxon>
        <taxon>Bacillati</taxon>
        <taxon>Bacillota</taxon>
        <taxon>Bacilli</taxon>
        <taxon>Bacillales</taxon>
        <taxon>Bacillaceae</taxon>
        <taxon>Siminovitchia</taxon>
    </lineage>
</organism>
<accession>A0ABS2RBQ2</accession>
<dbReference type="RefSeq" id="WP_077109951.1">
    <property type="nucleotide sequence ID" value="NZ_JAFBFH010000029.1"/>
</dbReference>
<evidence type="ECO:0000256" key="1">
    <source>
        <dbReference type="SAM" id="Phobius"/>
    </source>
</evidence>
<gene>
    <name evidence="2" type="ORF">JOC94_003610</name>
</gene>
<keyword evidence="1" id="KW-1133">Transmembrane helix</keyword>
<feature type="transmembrane region" description="Helical" evidence="1">
    <location>
        <begin position="12"/>
        <end position="37"/>
    </location>
</feature>
<dbReference type="NCBIfam" id="NF041635">
    <property type="entry name" value="STM3941_fam"/>
    <property type="match status" value="1"/>
</dbReference>
<protein>
    <submittedName>
        <fullName evidence="2">Phosphoglycerol transferase MdoB-like AlkP superfamily enzyme</fullName>
    </submittedName>
</protein>
<dbReference type="Pfam" id="PF20226">
    <property type="entry name" value="DUF6585"/>
    <property type="match status" value="1"/>
</dbReference>
<evidence type="ECO:0000313" key="3">
    <source>
        <dbReference type="Proteomes" id="UP000823485"/>
    </source>
</evidence>
<dbReference type="InterPro" id="IPR046492">
    <property type="entry name" value="DUF6585"/>
</dbReference>
<dbReference type="Proteomes" id="UP000823485">
    <property type="component" value="Unassembled WGS sequence"/>
</dbReference>
<sequence length="178" mass="20283">MNHFVIMPKMKKILMLAALSLIFVVLGIVLLFISFSVKAEESAWLTLASILPIVIFGLCFIYYLKIFIKREPAVIISAEGIVDQSSFIGAGIVKWDEIKEIQFVSFSGQIYLGISTFDRELIINRTTGIKKLFNQVNKGLMETQVNIPVKILACSLDEMLKVINEYWEWAMQERNSKI</sequence>
<feature type="transmembrane region" description="Helical" evidence="1">
    <location>
        <begin position="43"/>
        <end position="64"/>
    </location>
</feature>
<dbReference type="InterPro" id="IPR048136">
    <property type="entry name" value="STM3941-like"/>
</dbReference>
<keyword evidence="3" id="KW-1185">Reference proteome</keyword>
<keyword evidence="1" id="KW-0472">Membrane</keyword>
<reference evidence="2 3" key="1">
    <citation type="submission" date="2021-01" db="EMBL/GenBank/DDBJ databases">
        <title>Genomic Encyclopedia of Type Strains, Phase IV (KMG-IV): sequencing the most valuable type-strain genomes for metagenomic binning, comparative biology and taxonomic classification.</title>
        <authorList>
            <person name="Goeker M."/>
        </authorList>
    </citation>
    <scope>NUCLEOTIDE SEQUENCE [LARGE SCALE GENOMIC DNA]</scope>
    <source>
        <strain evidence="2 3">DSM 105453</strain>
    </source>
</reference>
<dbReference type="EMBL" id="JAFBFH010000029">
    <property type="protein sequence ID" value="MBM7716589.1"/>
    <property type="molecule type" value="Genomic_DNA"/>
</dbReference>
<proteinExistence type="predicted"/>
<keyword evidence="1" id="KW-0812">Transmembrane</keyword>